<evidence type="ECO:0000256" key="1">
    <source>
        <dbReference type="ARBA" id="ARBA00004201"/>
    </source>
</evidence>
<evidence type="ECO:0000256" key="3">
    <source>
        <dbReference type="ARBA" id="ARBA00022490"/>
    </source>
</evidence>
<dbReference type="GO" id="GO:0000932">
    <property type="term" value="C:P-body"/>
    <property type="evidence" value="ECO:0007669"/>
    <property type="project" value="UniProtKB-SubCell"/>
</dbReference>
<evidence type="ECO:0000256" key="2">
    <source>
        <dbReference type="ARBA" id="ARBA00009639"/>
    </source>
</evidence>
<dbReference type="Gene3D" id="6.10.140.270">
    <property type="match status" value="1"/>
</dbReference>
<dbReference type="Pfam" id="PF21289">
    <property type="entry name" value="EDC4_C"/>
    <property type="match status" value="1"/>
</dbReference>
<feature type="compositionally biased region" description="Polar residues" evidence="7">
    <location>
        <begin position="440"/>
        <end position="456"/>
    </location>
</feature>
<keyword evidence="6" id="KW-0175">Coiled coil</keyword>
<feature type="domain" description="Enhancer of mRNA-decapping protein 4 C-terminal" evidence="10">
    <location>
        <begin position="1249"/>
        <end position="1367"/>
    </location>
</feature>
<feature type="chain" id="PRO_5012479042" evidence="8">
    <location>
        <begin position="16"/>
        <end position="1379"/>
    </location>
</feature>
<dbReference type="Pfam" id="PF16529">
    <property type="entry name" value="Ge1_WD40"/>
    <property type="match status" value="1"/>
</dbReference>
<evidence type="ECO:0000259" key="10">
    <source>
        <dbReference type="Pfam" id="PF21289"/>
    </source>
</evidence>
<dbReference type="InterPro" id="IPR032401">
    <property type="entry name" value="EDC4_WD40"/>
</dbReference>
<evidence type="ECO:0000259" key="9">
    <source>
        <dbReference type="Pfam" id="PF16529"/>
    </source>
</evidence>
<feature type="region of interest" description="Disordered" evidence="7">
    <location>
        <begin position="422"/>
        <end position="456"/>
    </location>
</feature>
<comment type="subcellular location">
    <subcellularLocation>
        <location evidence="1">Cytoplasm</location>
        <location evidence="1">P-body</location>
    </subcellularLocation>
</comment>
<proteinExistence type="inferred from homology"/>
<accession>A0A1Q3EZE8</accession>
<dbReference type="Gene3D" id="2.130.10.10">
    <property type="entry name" value="YVTN repeat-like/Quinoprotein amine dehydrogenase"/>
    <property type="match status" value="1"/>
</dbReference>
<dbReference type="FunFam" id="1.10.220.100:FF:000001">
    <property type="entry name" value="Enhancer of mRNA-decapping protein 4"/>
    <property type="match status" value="1"/>
</dbReference>
<protein>
    <submittedName>
        <fullName evidence="11">Putative enhancer of mrna-decapping protein 4</fullName>
    </submittedName>
</protein>
<dbReference type="InterPro" id="IPR015943">
    <property type="entry name" value="WD40/YVTN_repeat-like_dom_sf"/>
</dbReference>
<evidence type="ECO:0000313" key="11">
    <source>
        <dbReference type="EMBL" id="JAV20669.1"/>
    </source>
</evidence>
<feature type="region of interest" description="Disordered" evidence="7">
    <location>
        <begin position="809"/>
        <end position="889"/>
    </location>
</feature>
<keyword evidence="4" id="KW-0853">WD repeat</keyword>
<feature type="compositionally biased region" description="Polar residues" evidence="7">
    <location>
        <begin position="573"/>
        <end position="598"/>
    </location>
</feature>
<feature type="compositionally biased region" description="Polar residues" evidence="7">
    <location>
        <begin position="37"/>
        <end position="53"/>
    </location>
</feature>
<evidence type="ECO:0000256" key="8">
    <source>
        <dbReference type="SAM" id="SignalP"/>
    </source>
</evidence>
<dbReference type="PANTHER" id="PTHR15598">
    <property type="entry name" value="ENHANCER OF MRNA-DECAPPING PROTEIN 4"/>
    <property type="match status" value="1"/>
</dbReference>
<evidence type="ECO:0000256" key="7">
    <source>
        <dbReference type="SAM" id="MobiDB-lite"/>
    </source>
</evidence>
<evidence type="ECO:0000256" key="4">
    <source>
        <dbReference type="ARBA" id="ARBA00022574"/>
    </source>
</evidence>
<comment type="similarity">
    <text evidence="2">Belongs to the WD repeat EDC4 family.</text>
</comment>
<dbReference type="InterPro" id="IPR044938">
    <property type="entry name" value="EDC4_C_sf"/>
</dbReference>
<feature type="signal peptide" evidence="8">
    <location>
        <begin position="1"/>
        <end position="15"/>
    </location>
</feature>
<feature type="region of interest" description="Disordered" evidence="7">
    <location>
        <begin position="573"/>
        <end position="599"/>
    </location>
</feature>
<feature type="compositionally biased region" description="Basic and acidic residues" evidence="7">
    <location>
        <begin position="26"/>
        <end position="35"/>
    </location>
</feature>
<keyword evidence="8" id="KW-0732">Signal</keyword>
<dbReference type="InterPro" id="IPR036322">
    <property type="entry name" value="WD40_repeat_dom_sf"/>
</dbReference>
<sequence length="1379" mass="151955">MLILVLIGTVQIGRALLQGLRRKKNERQQQQHRIPEGQQQVEESEMSKTNTSGASSLASTAIMFSKDEKQHCFEINGRNVTVLGSLGKHDHGSSKVKLKNIVDYKWEQRNYPGRLIACHGEGKLIAYAITVNHRQTPEGMVRIVHLGLGQRALIKGMSGEVLDLQFAHSSSKILLGIIEQIALHVHSVTIDNDKIVCSLLLKVNDPLDGHVPVRDKLSWCPCLPDSTHDADDYASQLLVWSRGDIFQCYSISTVVHHYGAGEISGKDISEGGFKFQDSLPLITGAIFSADGTTLAVSCDDGVIRFYQVYKHTNDGKPRCLHMWKPHGGKTISSFFFLDNYTDQTLWKHAITCAENNTEIKVWCCETWECTQTIKFIPSIEQPLCFKAEIDPSSAYLVLSDMTTRELYVLQIRKDASLPSNGAAAITNGKSPEGGGDASSDHNSTSLSNISAGTSASNSTSKAYISSIAEFPLSSPILSFGILDVAVRMCKTSDAYLIEELEDYDEENSSLYCVVIRMFLVQPKSVQECHLFYQPNVTFGTDVRSTLSSISSSNYKNVSMSSISSGAAAKVTSPTNLPTESSLTVNVPADNNTSTTEPTQELKRILSPNVIADPAAIRAVANTSGSSGGGGTQPKVTLMTPDSFAATSEKSANAADTEAVNPDVLNTLFMLANATKQQQQLKTSVPAATGGSSPNDTLQVVDKQSPLNMLNIVNSTMIEEQEQAKVRKSVELQQKAAAAMLETPPVPPMPSAEMLASGGSSPSREVQEILSLKDNDCLNEYYDSDNILLDETDGIGGDDDELNDLENEIIEDLDDDEGYNFKNIDDDDDEEELGQRRVPTQKSASTAASAPQKVVPERKPINKEPSAPVATAEQVTIKSESKSSIDWPKVPEVPHPPQSTFLGSNPQAVPVPPAPAAPIIVTVPQNSKHLEDKLDRLLSIVQAQSRQITDLRSQLRDQQKSSAEEMNRYQASLGQLKQSVNTRITELVTRYDQKVRAEMQLASHNQVMQIRDMVSQTVPAIISKSISERLIPLMMGEVNRVMMSMVGSKLDQISAQIKMELASKMQHTDLTMRNTIDIVCRSQNFVEAVGNSLQVGVRKGLEQVYQESLRNIILPGFERSSQELFRQLNLTFSAGTKEYVQKLDQYVAQQKTVTDRTQDLAELVKKIPEQVNGNADRQYKASTTVLREDIGHDFKVLQTNLLKILRDTIRQEIEKGLEAQASSLEDSVLSAVRSQAQTPAPSMIDVQEQIRQMLNHGQINKAFHKALLSNDLSLVEFTMEKTELRFVFNPCPLEQTVLLSLIQQISADMSNYNDLKHRYLTESIINLRWSDPITKEHAPKVMRELTQNCQNFLAANPTSSLATGLRMLLMGIQALGLKQI</sequence>
<feature type="compositionally biased region" description="Polar residues" evidence="7">
    <location>
        <begin position="872"/>
        <end position="883"/>
    </location>
</feature>
<feature type="region of interest" description="Disordered" evidence="7">
    <location>
        <begin position="23"/>
        <end position="53"/>
    </location>
</feature>
<keyword evidence="5" id="KW-0677">Repeat</keyword>
<dbReference type="SUPFAM" id="SSF50978">
    <property type="entry name" value="WD40 repeat-like"/>
    <property type="match status" value="1"/>
</dbReference>
<organism evidence="11">
    <name type="scientific">Culex tarsalis</name>
    <name type="common">Encephalitis mosquito</name>
    <dbReference type="NCBI Taxonomy" id="7177"/>
    <lineage>
        <taxon>Eukaryota</taxon>
        <taxon>Metazoa</taxon>
        <taxon>Ecdysozoa</taxon>
        <taxon>Arthropoda</taxon>
        <taxon>Hexapoda</taxon>
        <taxon>Insecta</taxon>
        <taxon>Pterygota</taxon>
        <taxon>Neoptera</taxon>
        <taxon>Endopterygota</taxon>
        <taxon>Diptera</taxon>
        <taxon>Nematocera</taxon>
        <taxon>Culicoidea</taxon>
        <taxon>Culicidae</taxon>
        <taxon>Culicinae</taxon>
        <taxon>Culicini</taxon>
        <taxon>Culex</taxon>
        <taxon>Culex</taxon>
    </lineage>
</organism>
<dbReference type="InterPro" id="IPR049404">
    <property type="entry name" value="EDC4_C"/>
</dbReference>
<feature type="domain" description="Enhancer of mRNA-decapping protein 4 WD40 repeat region" evidence="9">
    <location>
        <begin position="92"/>
        <end position="414"/>
    </location>
</feature>
<dbReference type="GO" id="GO:0031087">
    <property type="term" value="P:deadenylation-independent decapping of nuclear-transcribed mRNA"/>
    <property type="evidence" value="ECO:0007669"/>
    <property type="project" value="InterPro"/>
</dbReference>
<dbReference type="Gene3D" id="1.10.220.100">
    <property type="entry name" value="conserved c-terminal region of ge- 1"/>
    <property type="match status" value="1"/>
</dbReference>
<dbReference type="PANTHER" id="PTHR15598:SF5">
    <property type="entry name" value="ENHANCER OF MRNA-DECAPPING PROTEIN 4"/>
    <property type="match status" value="1"/>
</dbReference>
<reference evidence="11" key="1">
    <citation type="submission" date="2017-01" db="EMBL/GenBank/DDBJ databases">
        <title>A deep insight into the sialotranscriptome of adult male and female Cluex tarsalis mosquitoes.</title>
        <authorList>
            <person name="Ribeiro J.M."/>
            <person name="Moreira F."/>
            <person name="Bernard K.A."/>
            <person name="Calvo E."/>
        </authorList>
    </citation>
    <scope>NUCLEOTIDE SEQUENCE</scope>
    <source>
        <strain evidence="11">Kern County</strain>
        <tissue evidence="11">Salivary glands</tissue>
    </source>
</reference>
<evidence type="ECO:0000256" key="6">
    <source>
        <dbReference type="ARBA" id="ARBA00023054"/>
    </source>
</evidence>
<evidence type="ECO:0000256" key="5">
    <source>
        <dbReference type="ARBA" id="ARBA00022737"/>
    </source>
</evidence>
<keyword evidence="3" id="KW-0963">Cytoplasm</keyword>
<name>A0A1Q3EZE8_CULTA</name>
<dbReference type="EMBL" id="GFDL01014376">
    <property type="protein sequence ID" value="JAV20669.1"/>
    <property type="molecule type" value="Transcribed_RNA"/>
</dbReference>
<feature type="compositionally biased region" description="Polar residues" evidence="7">
    <location>
        <begin position="837"/>
        <end position="848"/>
    </location>
</feature>
<dbReference type="InterPro" id="IPR045152">
    <property type="entry name" value="EDC4-like"/>
</dbReference>